<keyword evidence="4" id="KW-0436">Ligase</keyword>
<reference evidence="4 5" key="1">
    <citation type="submission" date="2018-11" db="EMBL/GenBank/DDBJ databases">
        <title>Genome assembly of Steccherinum ochraceum LE-BIN_3174, the white-rot fungus of the Steccherinaceae family (The Residual Polyporoid clade, Polyporales, Basidiomycota).</title>
        <authorList>
            <person name="Fedorova T.V."/>
            <person name="Glazunova O.A."/>
            <person name="Landesman E.O."/>
            <person name="Moiseenko K.V."/>
            <person name="Psurtseva N.V."/>
            <person name="Savinova O.S."/>
            <person name="Shakhova N.V."/>
            <person name="Tyazhelova T.V."/>
            <person name="Vasina D.V."/>
        </authorList>
    </citation>
    <scope>NUCLEOTIDE SEQUENCE [LARGE SCALE GENOMIC DNA]</scope>
    <source>
        <strain evidence="4 5">LE-BIN_3174</strain>
    </source>
</reference>
<dbReference type="SMART" id="SM00320">
    <property type="entry name" value="WD40"/>
    <property type="match status" value="7"/>
</dbReference>
<feature type="repeat" description="WD" evidence="3">
    <location>
        <begin position="175"/>
        <end position="214"/>
    </location>
</feature>
<dbReference type="InterPro" id="IPR036322">
    <property type="entry name" value="WD40_repeat_dom_sf"/>
</dbReference>
<feature type="repeat" description="WD" evidence="3">
    <location>
        <begin position="257"/>
        <end position="296"/>
    </location>
</feature>
<evidence type="ECO:0000313" key="4">
    <source>
        <dbReference type="EMBL" id="TCD64250.1"/>
    </source>
</evidence>
<dbReference type="STRING" id="92696.A0A4R0R8Y9"/>
<evidence type="ECO:0000256" key="1">
    <source>
        <dbReference type="ARBA" id="ARBA00022574"/>
    </source>
</evidence>
<dbReference type="InterPro" id="IPR015943">
    <property type="entry name" value="WD40/YVTN_repeat-like_dom_sf"/>
</dbReference>
<dbReference type="GO" id="GO:0016874">
    <property type="term" value="F:ligase activity"/>
    <property type="evidence" value="ECO:0007669"/>
    <property type="project" value="UniProtKB-KW"/>
</dbReference>
<gene>
    <name evidence="4" type="primary">CDC4_2</name>
    <name evidence="4" type="ORF">EIP91_004319</name>
</gene>
<dbReference type="PRINTS" id="PR00320">
    <property type="entry name" value="GPROTEINBRPT"/>
</dbReference>
<keyword evidence="5" id="KW-1185">Reference proteome</keyword>
<dbReference type="PROSITE" id="PS50082">
    <property type="entry name" value="WD_REPEATS_2"/>
    <property type="match status" value="5"/>
</dbReference>
<keyword evidence="1 3" id="KW-0853">WD repeat</keyword>
<comment type="caution">
    <text evidence="4">The sequence shown here is derived from an EMBL/GenBank/DDBJ whole genome shotgun (WGS) entry which is preliminary data.</text>
</comment>
<dbReference type="OrthoDB" id="190105at2759"/>
<proteinExistence type="predicted"/>
<dbReference type="AlphaFoldDB" id="A0A4R0R8Y9"/>
<dbReference type="PROSITE" id="PS00678">
    <property type="entry name" value="WD_REPEATS_1"/>
    <property type="match status" value="4"/>
</dbReference>
<sequence length="390" mass="43128">MSPRHISFPAHGRSVITCLKLSNNRIISASDDHSIHVYSPDTGELIHSLKGHEGGVWAVDATKDILVSGSTDRTVRIWDLETGQCKHIFGGHTSTVRNLVIVKPETIEVERGGEMVKERLPTRPLIVSGSRDHTLRVWDLPRAEDVEYKCSSDSEDNEDNIAEEAENNPYHKFHLQGHEGAVRALACQGHTAVSGSYDHTVRVWDLVTGKCKWVLTGHEQKVYSVTLDVHRNFAASGSMDHTVRVWDITTGQCQHVLRNHTSLVGLIGLSPSFLVSAAADSTLSVWDPQTGEHLQTLAGHDGAITCFYHDELKVLSGSNGNLKLWDIRDGRMVRNVLTGIIGVWQVAVQGRRCVAALNRSDSTSIEVIEFGEEDEEWKSVPVALEAEEED</sequence>
<evidence type="ECO:0000313" key="5">
    <source>
        <dbReference type="Proteomes" id="UP000292702"/>
    </source>
</evidence>
<dbReference type="PANTHER" id="PTHR22847:SF741">
    <property type="entry name" value="E3 UBIQUITIN LIGASE COMPLEX SCF SUBUNIT SCONB-RELATED"/>
    <property type="match status" value="1"/>
</dbReference>
<feature type="repeat" description="WD" evidence="3">
    <location>
        <begin position="49"/>
        <end position="88"/>
    </location>
</feature>
<dbReference type="Proteomes" id="UP000292702">
    <property type="component" value="Unassembled WGS sequence"/>
</dbReference>
<accession>A0A4R0R8Y9</accession>
<evidence type="ECO:0000256" key="3">
    <source>
        <dbReference type="PROSITE-ProRule" id="PRU00221"/>
    </source>
</evidence>
<keyword evidence="2" id="KW-0677">Repeat</keyword>
<dbReference type="Gene3D" id="2.130.10.10">
    <property type="entry name" value="YVTN repeat-like/Quinoprotein amine dehydrogenase"/>
    <property type="match status" value="1"/>
</dbReference>
<evidence type="ECO:0000256" key="2">
    <source>
        <dbReference type="ARBA" id="ARBA00022737"/>
    </source>
</evidence>
<protein>
    <submittedName>
        <fullName evidence="4">SCF ubiquitin ligase complex subunit cdc4</fullName>
    </submittedName>
</protein>
<dbReference type="InterPro" id="IPR020472">
    <property type="entry name" value="WD40_PAC1"/>
</dbReference>
<name>A0A4R0R8Y9_9APHY</name>
<dbReference type="CDD" id="cd00200">
    <property type="entry name" value="WD40"/>
    <property type="match status" value="1"/>
</dbReference>
<feature type="repeat" description="WD" evidence="3">
    <location>
        <begin position="215"/>
        <end position="256"/>
    </location>
</feature>
<dbReference type="PROSITE" id="PS50294">
    <property type="entry name" value="WD_REPEATS_REGION"/>
    <property type="match status" value="4"/>
</dbReference>
<dbReference type="SUPFAM" id="SSF50978">
    <property type="entry name" value="WD40 repeat-like"/>
    <property type="match status" value="1"/>
</dbReference>
<organism evidence="4 5">
    <name type="scientific">Steccherinum ochraceum</name>
    <dbReference type="NCBI Taxonomy" id="92696"/>
    <lineage>
        <taxon>Eukaryota</taxon>
        <taxon>Fungi</taxon>
        <taxon>Dikarya</taxon>
        <taxon>Basidiomycota</taxon>
        <taxon>Agaricomycotina</taxon>
        <taxon>Agaricomycetes</taxon>
        <taxon>Polyporales</taxon>
        <taxon>Steccherinaceae</taxon>
        <taxon>Steccherinum</taxon>
    </lineage>
</organism>
<dbReference type="InterPro" id="IPR019775">
    <property type="entry name" value="WD40_repeat_CS"/>
</dbReference>
<dbReference type="PANTHER" id="PTHR22847">
    <property type="entry name" value="WD40 REPEAT PROTEIN"/>
    <property type="match status" value="1"/>
</dbReference>
<dbReference type="Pfam" id="PF00400">
    <property type="entry name" value="WD40"/>
    <property type="match status" value="7"/>
</dbReference>
<dbReference type="InterPro" id="IPR001680">
    <property type="entry name" value="WD40_rpt"/>
</dbReference>
<feature type="repeat" description="WD" evidence="3">
    <location>
        <begin position="121"/>
        <end position="148"/>
    </location>
</feature>
<dbReference type="EMBL" id="RWJN01000247">
    <property type="protein sequence ID" value="TCD64250.1"/>
    <property type="molecule type" value="Genomic_DNA"/>
</dbReference>